<proteinExistence type="predicted"/>
<dbReference type="PANTHER" id="PTHR36726">
    <property type="entry name" value="CLAVATA3/ESR (CLE)-RELATED PROTEIN 45"/>
    <property type="match status" value="1"/>
</dbReference>
<comment type="caution">
    <text evidence="3">The sequence shown here is derived from an EMBL/GenBank/DDBJ whole genome shotgun (WGS) entry which is preliminary data.</text>
</comment>
<keyword evidence="2" id="KW-0732">Signal</keyword>
<organism evidence="3 4">
    <name type="scientific">Eucalyptus globulus</name>
    <name type="common">Tasmanian blue gum</name>
    <dbReference type="NCBI Taxonomy" id="34317"/>
    <lineage>
        <taxon>Eukaryota</taxon>
        <taxon>Viridiplantae</taxon>
        <taxon>Streptophyta</taxon>
        <taxon>Embryophyta</taxon>
        <taxon>Tracheophyta</taxon>
        <taxon>Spermatophyta</taxon>
        <taxon>Magnoliopsida</taxon>
        <taxon>eudicotyledons</taxon>
        <taxon>Gunneridae</taxon>
        <taxon>Pentapetalae</taxon>
        <taxon>rosids</taxon>
        <taxon>malvids</taxon>
        <taxon>Myrtales</taxon>
        <taxon>Myrtaceae</taxon>
        <taxon>Myrtoideae</taxon>
        <taxon>Eucalypteae</taxon>
        <taxon>Eucalyptus</taxon>
    </lineage>
</organism>
<sequence length="93" mass="9938">MNVLVQRTFIFVILVGSLAVNPSQVSGFTGVELLTRKAGEDQHIASSSRRLLKDTSTELMTGKASAGKAASFDPNQSSKRKVHGGSDPIHNRS</sequence>
<feature type="chain" id="PRO_5044807920" evidence="2">
    <location>
        <begin position="20"/>
        <end position="93"/>
    </location>
</feature>
<dbReference type="PANTHER" id="PTHR36726:SF4">
    <property type="entry name" value="CLAVATA3_ESR (CLE)-RELATED PROTEIN 45"/>
    <property type="match status" value="1"/>
</dbReference>
<evidence type="ECO:0000256" key="2">
    <source>
        <dbReference type="SAM" id="SignalP"/>
    </source>
</evidence>
<dbReference type="AlphaFoldDB" id="A0ABD3JUU7"/>
<gene>
    <name evidence="3" type="ORF">ACJRO7_028552</name>
</gene>
<feature type="region of interest" description="Disordered" evidence="1">
    <location>
        <begin position="60"/>
        <end position="93"/>
    </location>
</feature>
<protein>
    <submittedName>
        <fullName evidence="3">Uncharacterized protein</fullName>
    </submittedName>
</protein>
<reference evidence="3 4" key="1">
    <citation type="submission" date="2024-11" db="EMBL/GenBank/DDBJ databases">
        <title>Chromosome-level genome assembly of Eucalyptus globulus Labill. provides insights into its genome evolution.</title>
        <authorList>
            <person name="Li X."/>
        </authorList>
    </citation>
    <scope>NUCLEOTIDE SEQUENCE [LARGE SCALE GENOMIC DNA]</scope>
    <source>
        <strain evidence="3">CL2024</strain>
        <tissue evidence="3">Fresh tender leaves</tissue>
    </source>
</reference>
<evidence type="ECO:0000313" key="4">
    <source>
        <dbReference type="Proteomes" id="UP001634007"/>
    </source>
</evidence>
<name>A0ABD3JUU7_EUCGL</name>
<accession>A0ABD3JUU7</accession>
<evidence type="ECO:0000256" key="1">
    <source>
        <dbReference type="SAM" id="MobiDB-lite"/>
    </source>
</evidence>
<dbReference type="EMBL" id="JBJKBG010000007">
    <property type="protein sequence ID" value="KAL3731689.1"/>
    <property type="molecule type" value="Genomic_DNA"/>
</dbReference>
<dbReference type="InterPro" id="IPR038821">
    <property type="entry name" value="CLE45-like"/>
</dbReference>
<feature type="signal peptide" evidence="2">
    <location>
        <begin position="1"/>
        <end position="19"/>
    </location>
</feature>
<keyword evidence="4" id="KW-1185">Reference proteome</keyword>
<evidence type="ECO:0000313" key="3">
    <source>
        <dbReference type="EMBL" id="KAL3731689.1"/>
    </source>
</evidence>
<dbReference type="Proteomes" id="UP001634007">
    <property type="component" value="Unassembled WGS sequence"/>
</dbReference>